<sequence length="99" mass="10302">MRGVASPSAPHGILDSPMAVSLMLPRMLQPRGTCKAVPLKILKAKSGVGTSAPNVASYFKEPGTADAYLIGQTVEVNSDSLCSGCVAYDTGQTQQSYLV</sequence>
<organism evidence="1 2">
    <name type="scientific">Echinococcus granulosus</name>
    <name type="common">Hydatid tapeworm</name>
    <dbReference type="NCBI Taxonomy" id="6210"/>
    <lineage>
        <taxon>Eukaryota</taxon>
        <taxon>Metazoa</taxon>
        <taxon>Spiralia</taxon>
        <taxon>Lophotrochozoa</taxon>
        <taxon>Platyhelminthes</taxon>
        <taxon>Cestoda</taxon>
        <taxon>Eucestoda</taxon>
        <taxon>Cyclophyllidea</taxon>
        <taxon>Taeniidae</taxon>
        <taxon>Echinococcus</taxon>
        <taxon>Echinococcus granulosus group</taxon>
    </lineage>
</organism>
<gene>
    <name evidence="1" type="ORF">EGR_00007</name>
</gene>
<reference evidence="1 2" key="1">
    <citation type="journal article" date="2013" name="Nat. Genet.">
        <title>The genome of the hydatid tapeworm Echinococcus granulosus.</title>
        <authorList>
            <person name="Zheng H."/>
            <person name="Zhang W."/>
            <person name="Zhang L."/>
            <person name="Zhang Z."/>
            <person name="Li J."/>
            <person name="Lu G."/>
            <person name="Zhu Y."/>
            <person name="Wang Y."/>
            <person name="Huang Y."/>
            <person name="Liu J."/>
            <person name="Kang H."/>
            <person name="Chen J."/>
            <person name="Wang L."/>
            <person name="Chen A."/>
            <person name="Yu S."/>
            <person name="Gao Z."/>
            <person name="Jin L."/>
            <person name="Gu W."/>
            <person name="Wang Z."/>
            <person name="Zhao L."/>
            <person name="Shi B."/>
            <person name="Wen H."/>
            <person name="Lin R."/>
            <person name="Jones M.K."/>
            <person name="Brejova B."/>
            <person name="Vinar T."/>
            <person name="Zhao G."/>
            <person name="McManus D.P."/>
            <person name="Chen Z."/>
            <person name="Zhou Y."/>
            <person name="Wang S."/>
        </authorList>
    </citation>
    <scope>NUCLEOTIDE SEQUENCE [LARGE SCALE GENOMIC DNA]</scope>
</reference>
<evidence type="ECO:0000313" key="2">
    <source>
        <dbReference type="Proteomes" id="UP000019149"/>
    </source>
</evidence>
<proteinExistence type="predicted"/>
<evidence type="ECO:0000313" key="1">
    <source>
        <dbReference type="EMBL" id="EUB64738.1"/>
    </source>
</evidence>
<name>W6UTW8_ECHGR</name>
<dbReference type="OrthoDB" id="10447047at2759"/>
<protein>
    <submittedName>
        <fullName evidence="1">Uncharacterized protein</fullName>
    </submittedName>
</protein>
<accession>W6UTW8</accession>
<keyword evidence="2" id="KW-1185">Reference proteome</keyword>
<dbReference type="RefSeq" id="XP_024355934.1">
    <property type="nucleotide sequence ID" value="XM_024489256.1"/>
</dbReference>
<dbReference type="KEGG" id="egl:EGR_00007"/>
<dbReference type="Proteomes" id="UP000019149">
    <property type="component" value="Unassembled WGS sequence"/>
</dbReference>
<dbReference type="AlphaFoldDB" id="W6UTW8"/>
<dbReference type="CTD" id="36335722"/>
<dbReference type="GeneID" id="36335722"/>
<dbReference type="EMBL" id="APAU02000001">
    <property type="protein sequence ID" value="EUB64738.1"/>
    <property type="molecule type" value="Genomic_DNA"/>
</dbReference>
<comment type="caution">
    <text evidence="1">The sequence shown here is derived from an EMBL/GenBank/DDBJ whole genome shotgun (WGS) entry which is preliminary data.</text>
</comment>